<protein>
    <submittedName>
        <fullName evidence="1">Uncharacterized protein</fullName>
    </submittedName>
</protein>
<sequence>MKLGAVTSMALLVVALIGLQRLVAADSVAEMGKCTNVMVALSPCLPYMASAPNNRSSSPSPFCCRPFRASASSRVSGDRSETCLCYLLRNPSLFGFPVDAERIASLVAICHLKSRKTPDAYLRSLCRGSPTAPTPQSHNGSASLPPVGSPTGSPTSPTPNHRGSFTFPPVGSPTGSSSPQNHNGSVTLPPVGSPTGFRTSPPPQKHNGSSISPPMRSPPGSPTLHPPQRHRGNASSNSPPPQRHHKGSKTAPPPRSSSIVPSKSSSRPTTTTVRNSSCQFSPGSFTMLFLVSSITLVITILA</sequence>
<accession>A0ACC2L135</accession>
<proteinExistence type="predicted"/>
<reference evidence="1 2" key="1">
    <citation type="journal article" date="2022" name="Hortic Res">
        <title>A haplotype resolved chromosomal level avocado genome allows analysis of novel avocado genes.</title>
        <authorList>
            <person name="Nath O."/>
            <person name="Fletcher S.J."/>
            <person name="Hayward A."/>
            <person name="Shaw L.M."/>
            <person name="Masouleh A.K."/>
            <person name="Furtado A."/>
            <person name="Henry R.J."/>
            <person name="Mitter N."/>
        </authorList>
    </citation>
    <scope>NUCLEOTIDE SEQUENCE [LARGE SCALE GENOMIC DNA]</scope>
    <source>
        <strain evidence="2">cv. Hass</strain>
    </source>
</reference>
<dbReference type="Proteomes" id="UP001234297">
    <property type="component" value="Chromosome 6"/>
</dbReference>
<name>A0ACC2L135_PERAE</name>
<dbReference type="EMBL" id="CM056814">
    <property type="protein sequence ID" value="KAJ8626990.1"/>
    <property type="molecule type" value="Genomic_DNA"/>
</dbReference>
<comment type="caution">
    <text evidence="1">The sequence shown here is derived from an EMBL/GenBank/DDBJ whole genome shotgun (WGS) entry which is preliminary data.</text>
</comment>
<organism evidence="1 2">
    <name type="scientific">Persea americana</name>
    <name type="common">Avocado</name>
    <dbReference type="NCBI Taxonomy" id="3435"/>
    <lineage>
        <taxon>Eukaryota</taxon>
        <taxon>Viridiplantae</taxon>
        <taxon>Streptophyta</taxon>
        <taxon>Embryophyta</taxon>
        <taxon>Tracheophyta</taxon>
        <taxon>Spermatophyta</taxon>
        <taxon>Magnoliopsida</taxon>
        <taxon>Magnoliidae</taxon>
        <taxon>Laurales</taxon>
        <taxon>Lauraceae</taxon>
        <taxon>Persea</taxon>
    </lineage>
</organism>
<evidence type="ECO:0000313" key="2">
    <source>
        <dbReference type="Proteomes" id="UP001234297"/>
    </source>
</evidence>
<evidence type="ECO:0000313" key="1">
    <source>
        <dbReference type="EMBL" id="KAJ8626990.1"/>
    </source>
</evidence>
<keyword evidence="2" id="KW-1185">Reference proteome</keyword>
<gene>
    <name evidence="1" type="ORF">MRB53_020297</name>
</gene>